<dbReference type="Gene3D" id="1.10.287.130">
    <property type="match status" value="1"/>
</dbReference>
<keyword evidence="11" id="KW-1185">Reference proteome</keyword>
<dbReference type="EMBL" id="CP070608">
    <property type="protein sequence ID" value="QSE97460.1"/>
    <property type="molecule type" value="Genomic_DNA"/>
</dbReference>
<evidence type="ECO:0000256" key="8">
    <source>
        <dbReference type="SAM" id="Phobius"/>
    </source>
</evidence>
<evidence type="ECO:0000256" key="6">
    <source>
        <dbReference type="ARBA" id="ARBA00022840"/>
    </source>
</evidence>
<dbReference type="EC" id="2.7.13.3" evidence="2"/>
<keyword evidence="5" id="KW-0418">Kinase</keyword>
<accession>A0A974WJT1</accession>
<dbReference type="GO" id="GO:0004673">
    <property type="term" value="F:protein histidine kinase activity"/>
    <property type="evidence" value="ECO:0007669"/>
    <property type="project" value="UniProtKB-EC"/>
</dbReference>
<dbReference type="KEGG" id="fuv:JR347_18070"/>
<evidence type="ECO:0000259" key="9">
    <source>
        <dbReference type="PROSITE" id="PS50109"/>
    </source>
</evidence>
<evidence type="ECO:0000256" key="4">
    <source>
        <dbReference type="ARBA" id="ARBA00022741"/>
    </source>
</evidence>
<evidence type="ECO:0000313" key="11">
    <source>
        <dbReference type="Proteomes" id="UP000662783"/>
    </source>
</evidence>
<evidence type="ECO:0000256" key="3">
    <source>
        <dbReference type="ARBA" id="ARBA00022679"/>
    </source>
</evidence>
<dbReference type="Proteomes" id="UP000662783">
    <property type="component" value="Chromosome"/>
</dbReference>
<dbReference type="PROSITE" id="PS50109">
    <property type="entry name" value="HIS_KIN"/>
    <property type="match status" value="1"/>
</dbReference>
<dbReference type="RefSeq" id="WP_205721971.1">
    <property type="nucleotide sequence ID" value="NZ_CP070608.1"/>
</dbReference>
<keyword evidence="7" id="KW-0902">Two-component regulatory system</keyword>
<keyword evidence="6" id="KW-0067">ATP-binding</keyword>
<organism evidence="10 11">
    <name type="scientific">Fulvivirga lutea</name>
    <dbReference type="NCBI Taxonomy" id="2810512"/>
    <lineage>
        <taxon>Bacteria</taxon>
        <taxon>Pseudomonadati</taxon>
        <taxon>Bacteroidota</taxon>
        <taxon>Cytophagia</taxon>
        <taxon>Cytophagales</taxon>
        <taxon>Fulvivirgaceae</taxon>
        <taxon>Fulvivirga</taxon>
    </lineage>
</organism>
<dbReference type="PRINTS" id="PR00344">
    <property type="entry name" value="BCTRLSENSOR"/>
</dbReference>
<dbReference type="PANTHER" id="PTHR43065:SF46">
    <property type="entry name" value="C4-DICARBOXYLATE TRANSPORT SENSOR PROTEIN DCTB"/>
    <property type="match status" value="1"/>
</dbReference>
<dbReference type="InterPro" id="IPR005467">
    <property type="entry name" value="His_kinase_dom"/>
</dbReference>
<dbReference type="SUPFAM" id="SSF55874">
    <property type="entry name" value="ATPase domain of HSP90 chaperone/DNA topoisomerase II/histidine kinase"/>
    <property type="match status" value="1"/>
</dbReference>
<protein>
    <recommendedName>
        <fullName evidence="2">histidine kinase</fullName>
        <ecNumber evidence="2">2.7.13.3</ecNumber>
    </recommendedName>
</protein>
<evidence type="ECO:0000313" key="10">
    <source>
        <dbReference type="EMBL" id="QSE97460.1"/>
    </source>
</evidence>
<keyword evidence="4" id="KW-0547">Nucleotide-binding</keyword>
<keyword evidence="3" id="KW-0808">Transferase</keyword>
<dbReference type="InterPro" id="IPR003594">
    <property type="entry name" value="HATPase_dom"/>
</dbReference>
<name>A0A974WJT1_9BACT</name>
<keyword evidence="8" id="KW-0472">Membrane</keyword>
<dbReference type="InterPro" id="IPR004358">
    <property type="entry name" value="Sig_transdc_His_kin-like_C"/>
</dbReference>
<dbReference type="SMART" id="SM00387">
    <property type="entry name" value="HATPase_c"/>
    <property type="match status" value="1"/>
</dbReference>
<dbReference type="GO" id="GO:0000160">
    <property type="term" value="P:phosphorelay signal transduction system"/>
    <property type="evidence" value="ECO:0007669"/>
    <property type="project" value="UniProtKB-KW"/>
</dbReference>
<dbReference type="InterPro" id="IPR036890">
    <property type="entry name" value="HATPase_C_sf"/>
</dbReference>
<evidence type="ECO:0000256" key="2">
    <source>
        <dbReference type="ARBA" id="ARBA00012438"/>
    </source>
</evidence>
<dbReference type="AlphaFoldDB" id="A0A974WJT1"/>
<dbReference type="Pfam" id="PF02518">
    <property type="entry name" value="HATPase_c"/>
    <property type="match status" value="1"/>
</dbReference>
<evidence type="ECO:0000256" key="7">
    <source>
        <dbReference type="ARBA" id="ARBA00023012"/>
    </source>
</evidence>
<dbReference type="Gene3D" id="3.30.565.10">
    <property type="entry name" value="Histidine kinase-like ATPase, C-terminal domain"/>
    <property type="match status" value="1"/>
</dbReference>
<dbReference type="PANTHER" id="PTHR43065">
    <property type="entry name" value="SENSOR HISTIDINE KINASE"/>
    <property type="match status" value="1"/>
</dbReference>
<evidence type="ECO:0000256" key="5">
    <source>
        <dbReference type="ARBA" id="ARBA00022777"/>
    </source>
</evidence>
<proteinExistence type="predicted"/>
<reference evidence="10" key="1">
    <citation type="submission" date="2021-02" db="EMBL/GenBank/DDBJ databases">
        <title>Fulvivirga sp. S481 isolated from sea water.</title>
        <authorList>
            <person name="Bae S.S."/>
            <person name="Baek K."/>
        </authorList>
    </citation>
    <scope>NUCLEOTIDE SEQUENCE</scope>
    <source>
        <strain evidence="10">S481</strain>
    </source>
</reference>
<keyword evidence="8" id="KW-1133">Transmembrane helix</keyword>
<keyword evidence="8" id="KW-0812">Transmembrane</keyword>
<feature type="transmembrane region" description="Helical" evidence="8">
    <location>
        <begin position="12"/>
        <end position="29"/>
    </location>
</feature>
<gene>
    <name evidence="10" type="ORF">JR347_18070</name>
</gene>
<sequence>MDFSDLKKNALIRVGLLTLTLFIFCYTLFNNGFIITQAILIALAGLQVASMIKFLSSNKQENEDVRIFLQSLSEDVIKKKYPINTDNPNLNALHAALNKFISNNTSNKREKEADFQYLKNIVQHIGIGIITFKKDGTVQICNSAAKKLLRTENLKNIHDLKTIDPLLVDTIIRLRTGGRDLVKIELNGEIFQLAIYAIELTLRGEVYKLISLQNIQSELEEKEMEAWQNLVRVLTHEIMNSVTPISSLANTVDQELQTQLANGKEMNQMSNDEVEDLHLALQTIKKRSEGLIKFVQDFRNLTQVATPTIKEIAVAELIDDILLLLKKEIENNQIQIHKNIAPDLTIKADRHMIEQVLINIIKNATQAFDEQANRLIQVTAELDEKKRPVISIRDNGNGIEEEALQKIFIPFFTTKKDGSGIGLSLSRQIMRKHQGSLSVKSQIDEGTEFFLRF</sequence>
<feature type="domain" description="Histidine kinase" evidence="9">
    <location>
        <begin position="233"/>
        <end position="453"/>
    </location>
</feature>
<evidence type="ECO:0000256" key="1">
    <source>
        <dbReference type="ARBA" id="ARBA00000085"/>
    </source>
</evidence>
<comment type="catalytic activity">
    <reaction evidence="1">
        <text>ATP + protein L-histidine = ADP + protein N-phospho-L-histidine.</text>
        <dbReference type="EC" id="2.7.13.3"/>
    </reaction>
</comment>
<dbReference type="GO" id="GO:0005524">
    <property type="term" value="F:ATP binding"/>
    <property type="evidence" value="ECO:0007669"/>
    <property type="project" value="UniProtKB-KW"/>
</dbReference>